<keyword evidence="2" id="KW-1133">Transmembrane helix</keyword>
<evidence type="ECO:0000313" key="5">
    <source>
        <dbReference type="Proteomes" id="UP000664859"/>
    </source>
</evidence>
<evidence type="ECO:0000256" key="2">
    <source>
        <dbReference type="SAM" id="Phobius"/>
    </source>
</evidence>
<keyword evidence="2" id="KW-0472">Membrane</keyword>
<name>A0A835Z918_9STRA</name>
<evidence type="ECO:0000259" key="3">
    <source>
        <dbReference type="PROSITE" id="PS50004"/>
    </source>
</evidence>
<feature type="transmembrane region" description="Helical" evidence="2">
    <location>
        <begin position="1637"/>
        <end position="1655"/>
    </location>
</feature>
<reference evidence="4" key="1">
    <citation type="submission" date="2021-02" db="EMBL/GenBank/DDBJ databases">
        <title>First Annotated Genome of the Yellow-green Alga Tribonema minus.</title>
        <authorList>
            <person name="Mahan K.M."/>
        </authorList>
    </citation>
    <scope>NUCLEOTIDE SEQUENCE</scope>
    <source>
        <strain evidence="4">UTEX B ZZ1240</strain>
    </source>
</reference>
<organism evidence="4 5">
    <name type="scientific">Tribonema minus</name>
    <dbReference type="NCBI Taxonomy" id="303371"/>
    <lineage>
        <taxon>Eukaryota</taxon>
        <taxon>Sar</taxon>
        <taxon>Stramenopiles</taxon>
        <taxon>Ochrophyta</taxon>
        <taxon>PX clade</taxon>
        <taxon>Xanthophyceae</taxon>
        <taxon>Tribonematales</taxon>
        <taxon>Tribonemataceae</taxon>
        <taxon>Tribonema</taxon>
    </lineage>
</organism>
<feature type="region of interest" description="Disordered" evidence="1">
    <location>
        <begin position="1810"/>
        <end position="1829"/>
    </location>
</feature>
<dbReference type="EMBL" id="JAFCMP010000062">
    <property type="protein sequence ID" value="KAG5188851.1"/>
    <property type="molecule type" value="Genomic_DNA"/>
</dbReference>
<evidence type="ECO:0000313" key="4">
    <source>
        <dbReference type="EMBL" id="KAG5188851.1"/>
    </source>
</evidence>
<dbReference type="Gene3D" id="2.60.40.10">
    <property type="entry name" value="Immunoglobulins"/>
    <property type="match status" value="1"/>
</dbReference>
<accession>A0A835Z918</accession>
<dbReference type="SUPFAM" id="SSF49562">
    <property type="entry name" value="C2 domain (Calcium/lipid-binding domain, CaLB)"/>
    <property type="match status" value="1"/>
</dbReference>
<dbReference type="PROSITE" id="PS50004">
    <property type="entry name" value="C2"/>
    <property type="match status" value="1"/>
</dbReference>
<dbReference type="CDD" id="cd00030">
    <property type="entry name" value="C2"/>
    <property type="match status" value="1"/>
</dbReference>
<feature type="transmembrane region" description="Helical" evidence="2">
    <location>
        <begin position="1719"/>
        <end position="1743"/>
    </location>
</feature>
<dbReference type="Pfam" id="PF00168">
    <property type="entry name" value="C2"/>
    <property type="match status" value="1"/>
</dbReference>
<dbReference type="InterPro" id="IPR035892">
    <property type="entry name" value="C2_domain_sf"/>
</dbReference>
<keyword evidence="5" id="KW-1185">Reference proteome</keyword>
<protein>
    <recommendedName>
        <fullName evidence="3">C2 domain-containing protein</fullName>
    </recommendedName>
</protein>
<evidence type="ECO:0000256" key="1">
    <source>
        <dbReference type="SAM" id="MobiDB-lite"/>
    </source>
</evidence>
<comment type="caution">
    <text evidence="4">The sequence shown here is derived from an EMBL/GenBank/DDBJ whole genome shotgun (WGS) entry which is preliminary data.</text>
</comment>
<feature type="transmembrane region" description="Helical" evidence="2">
    <location>
        <begin position="1667"/>
        <end position="1691"/>
    </location>
</feature>
<feature type="compositionally biased region" description="Basic and acidic residues" evidence="1">
    <location>
        <begin position="174"/>
        <end position="185"/>
    </location>
</feature>
<sequence length="1829" mass="195658">MYACLENLLLDQDTKESTSCMLQPPSPRLSAQVRKVPAGACARCWLQRVGTACGAPQSLKQHQQLQLLGVFGHPETLPAGVLATCHSCPCRPGLVKACAVMRHQLTKLHMYVCVGAHVSQNVYVQAMSLTQAELKFHRQAEYAFWRIVLRQLEGHAIEPPTDAAPSHETRRKARPMDRSLRKERNQASSCACRAESEIPPRAASTASARRFASALQNADCSELALPRALPPSTSGPLGTAVPAAAAAAVLLMYEYLTSTFLTSLMYCENSTGFQYPPYILFVLLEYSPAANVHTMCTLQSYDGTTVQCGNDTRASCVYAPLSTPTRPDAHGPDGATTLASMAVRLQRKLRFAYLPSTSCRSSSEMCMQIKALRQVNSTMSCLFEFLSLYTCMLICCSHFKSGGHGNNAALRHCWKFEIRYVPLRRSWEGQHHDVPADVRRYGRVGGTRLGGNVIATAAEAIRTTDDDPLMSAGEGREATAPRYSLVKDIPCGPQNYNYGTLLRWAIWARSLLNAAADSAAERTHAHHAGSHVNASSASRLLLTVGCFEAVQHNLCGRLTYACGVMVVAWQFRRRRFQKPMACVVTPRCSRENKDRPVILPTMPSHLIKPVTKTRYNTCTHLQACLPFYNAVVCNPTYLSSKRFTTRSCSCTGLVLQELRGDRALAAAHWARRGDEGMQTCADTEDGGGDLQLALSPHTFRLEPSITFTDVTTTALRLGWPVPNVARCPVCCATIVSGKSCLLLVEGRSVIHGYCISSDIVGSGQGFHTLIKHTGTTATSAVIAALKQRLTYRFHIAALSDEGMVIPGSSVVSAPIALPEPKYEAAWFFESTADDVQWRAYEGDALVADQQDGALASMEGDAVEAEMKKERCFTGLRSMRVAVPAGCDGGCGGIFIDTPVTDGRRYVCSAMVSTGAVLSEQWEQLTCEITIQHSHTLRIAVATMPPVPPGSCTFYLDAVELVQAGPTDFELAAAALDAAVHCSWSSPSSLTVTVAGASSLRAADVMGASDPYVCVYWCGKEIGQTQVMPMTLTPRWDETFVLPVSGAHRCAKCGIQQGSSAFASATLKARGSDTSGVTNASGADVMAGVLDNNNAATLRSGVIATTDGVLADGGCSASATSITSLCPCQEAERCLLTGAERTAWDPSTTAGNNSELRLVIWDYNMSGEPEYLGEIMERPSLCKRATPSERLVAAAVDIGQRMRAVAKHALATSIAAARHKTSAAAPILPIVDESATSLPSSVPVEEELVLGHGILNICMRAFSLPGRAFSGPSDECEYNKLVTQAEAGELGALLMQVYDAVKRSVPMKEEDAAQALRAKATAIMQCAAPLAILQLTNLRPCRQVPATMPAQTAFSAALNAFGTTIARISGSDSADSIIIKAHTPGTAGAGGGTHSALVISGGSSSSDNDNKGTLATVAATSHNIANGNSSTAEIAAGSSSSTAGIAGILVCMGIGGQTDPTVHQVCVEILAALLECGGNAINPLLGYKSRRQLQRHILQLNPAFPIAQCIKDGIGDVAVMLDLLNHLYQGNQDLLRAHFIEVDGLFGAVAARASAMPAAQSLLRECSSGHAPMDPRLLEMYRCHRYALPVASGLWPMEVLEAVTRELPHLQPEADVYSSREALLATRRRKRCQRIIKLASPVVPLCLLIVGSAYIATGQASDHDDKPIAPVMVTQGVVSCTLLLLLAAVVAMGSGSSKPGFGSNAHSAIWAVLPRGASLWLFPAAAVLGALHCILLIVQFALATHSGRPRHPLRTALLPHPEEPLIVPQQSAPGGVRQLLHQLLHQQSVGGWGEAYRARWSHQPHFQRAVREGRQGRARQQQQLSRALNA</sequence>
<dbReference type="Gene3D" id="2.60.40.150">
    <property type="entry name" value="C2 domain"/>
    <property type="match status" value="1"/>
</dbReference>
<feature type="compositionally biased region" description="Low complexity" evidence="1">
    <location>
        <begin position="1817"/>
        <end position="1829"/>
    </location>
</feature>
<dbReference type="InterPro" id="IPR013783">
    <property type="entry name" value="Ig-like_fold"/>
</dbReference>
<keyword evidence="2" id="KW-0812">Transmembrane</keyword>
<dbReference type="OrthoDB" id="5973539at2759"/>
<feature type="domain" description="C2" evidence="3">
    <location>
        <begin position="964"/>
        <end position="1109"/>
    </location>
</feature>
<proteinExistence type="predicted"/>
<dbReference type="Proteomes" id="UP000664859">
    <property type="component" value="Unassembled WGS sequence"/>
</dbReference>
<gene>
    <name evidence="4" type="ORF">JKP88DRAFT_267481</name>
</gene>
<feature type="region of interest" description="Disordered" evidence="1">
    <location>
        <begin position="158"/>
        <end position="185"/>
    </location>
</feature>
<dbReference type="InterPro" id="IPR000008">
    <property type="entry name" value="C2_dom"/>
</dbReference>